<comment type="caution">
    <text evidence="2">The sequence shown here is derived from an EMBL/GenBank/DDBJ whole genome shotgun (WGS) entry which is preliminary data.</text>
</comment>
<dbReference type="RefSeq" id="WP_221470668.1">
    <property type="nucleotide sequence ID" value="NZ_JACHMN010000003.1"/>
</dbReference>
<evidence type="ECO:0000313" key="3">
    <source>
        <dbReference type="Proteomes" id="UP000587527"/>
    </source>
</evidence>
<dbReference type="AlphaFoldDB" id="A0A841C6D7"/>
<dbReference type="EMBL" id="JACHMN010000003">
    <property type="protein sequence ID" value="MBB5874652.1"/>
    <property type="molecule type" value="Genomic_DNA"/>
</dbReference>
<organism evidence="2 3">
    <name type="scientific">Allocatelliglobosispora scoriae</name>
    <dbReference type="NCBI Taxonomy" id="643052"/>
    <lineage>
        <taxon>Bacteria</taxon>
        <taxon>Bacillati</taxon>
        <taxon>Actinomycetota</taxon>
        <taxon>Actinomycetes</taxon>
        <taxon>Micromonosporales</taxon>
        <taxon>Micromonosporaceae</taxon>
        <taxon>Allocatelliglobosispora</taxon>
    </lineage>
</organism>
<sequence length="141" mass="14724">MDVAGAVSDDHVWADTHQVLGQQFGVQPLKQYEIGAADRSACCGFTITYRVGGGCEDCDLRTPPRVLDQRPAGPEFRIVGVTHDRHDRGCGHQSPSSSMMSVGFGSAALGRPVGDDGGSSSASSLIMSRHLRASRGLGGPG</sequence>
<accession>A0A841C6D7</accession>
<dbReference type="Proteomes" id="UP000587527">
    <property type="component" value="Unassembled WGS sequence"/>
</dbReference>
<evidence type="ECO:0000256" key="1">
    <source>
        <dbReference type="SAM" id="MobiDB-lite"/>
    </source>
</evidence>
<gene>
    <name evidence="2" type="ORF">F4553_008086</name>
</gene>
<feature type="region of interest" description="Disordered" evidence="1">
    <location>
        <begin position="82"/>
        <end position="141"/>
    </location>
</feature>
<protein>
    <submittedName>
        <fullName evidence="2">Uncharacterized protein</fullName>
    </submittedName>
</protein>
<evidence type="ECO:0000313" key="2">
    <source>
        <dbReference type="EMBL" id="MBB5874652.1"/>
    </source>
</evidence>
<proteinExistence type="predicted"/>
<name>A0A841C6D7_9ACTN</name>
<reference evidence="2 3" key="1">
    <citation type="submission" date="2020-08" db="EMBL/GenBank/DDBJ databases">
        <title>Sequencing the genomes of 1000 actinobacteria strains.</title>
        <authorList>
            <person name="Klenk H.-P."/>
        </authorList>
    </citation>
    <scope>NUCLEOTIDE SEQUENCE [LARGE SCALE GENOMIC DNA]</scope>
    <source>
        <strain evidence="2 3">DSM 45362</strain>
    </source>
</reference>
<keyword evidence="3" id="KW-1185">Reference proteome</keyword>